<dbReference type="SUPFAM" id="SSF53649">
    <property type="entry name" value="Alkaline phosphatase-like"/>
    <property type="match status" value="1"/>
</dbReference>
<dbReference type="EMBL" id="BMWP01000012">
    <property type="protein sequence ID" value="GGW35825.1"/>
    <property type="molecule type" value="Genomic_DNA"/>
</dbReference>
<dbReference type="Proteomes" id="UP000634668">
    <property type="component" value="Unassembled WGS sequence"/>
</dbReference>
<dbReference type="Pfam" id="PF00884">
    <property type="entry name" value="Sulfatase"/>
    <property type="match status" value="1"/>
</dbReference>
<evidence type="ECO:0000259" key="1">
    <source>
        <dbReference type="Pfam" id="PF00884"/>
    </source>
</evidence>
<dbReference type="CDD" id="cd16027">
    <property type="entry name" value="SGSH"/>
    <property type="match status" value="1"/>
</dbReference>
<dbReference type="AlphaFoldDB" id="A0A918MM99"/>
<name>A0A918MM99_9FLAO</name>
<reference evidence="2" key="1">
    <citation type="journal article" date="2014" name="Int. J. Syst. Evol. Microbiol.">
        <title>Complete genome sequence of Corynebacterium casei LMG S-19264T (=DSM 44701T), isolated from a smear-ripened cheese.</title>
        <authorList>
            <consortium name="US DOE Joint Genome Institute (JGI-PGF)"/>
            <person name="Walter F."/>
            <person name="Albersmeier A."/>
            <person name="Kalinowski J."/>
            <person name="Ruckert C."/>
        </authorList>
    </citation>
    <scope>NUCLEOTIDE SEQUENCE</scope>
    <source>
        <strain evidence="2">KCTC 12113</strain>
    </source>
</reference>
<sequence>MLLGIFAYENSDAQQTDERPNIVWLVTEDNSKRFLRLYEEGGAVMPTVEELAQNGIVFNNAFSNAPVCSVARSTIISGSYAPRTGAHQHRKMKQVPLPNGLEMFPTYLREAGYYTTNNSKEDYNFDKNAQVWDESSRSASYKNRELGQPFFHVQNFAGTHEGQLHFSEVNLAKLENQSSVNDVPLFPYHPDTPVFRFTNAYYRELHEKVDKQMGQFVDDLKTAGLLDNTIVFYFGDHGGVLPRSKGYVYESGLQVPMVVYIPEKWKGLFPMDMGSRTDAFVEFIDLGPTVLNIAGLEVPEEMDGKPFLGEMISLSDLEHRNTTFGYADRFDEKYDLVRSFRQGNYKYIRNYQPFNIDGLFNFYRYKMLAYQEWYSLFKAGQLNDIQAHFFNSREPEALYDLEKDPHEVNNLAANPKYKSVLIDLRTKLQQKVAGMPDLGFYPESFFLENGLENPVQFGQEHRTEISELIRIADLSLTSYRKAEKHLLTALESTNPWDRYWGLISCSTFGNKALNFEQRVREIVENDPENLVRIRAVEFLVLNKRPISTRIILNILKKANSESEANLMLNTIALLKTVNSDFQISIPTDMFHSEWTKKEGDYINRRIEFINKT</sequence>
<evidence type="ECO:0000313" key="3">
    <source>
        <dbReference type="Proteomes" id="UP000634668"/>
    </source>
</evidence>
<comment type="caution">
    <text evidence="2">The sequence shown here is derived from an EMBL/GenBank/DDBJ whole genome shotgun (WGS) entry which is preliminary data.</text>
</comment>
<dbReference type="InterPro" id="IPR017850">
    <property type="entry name" value="Alkaline_phosphatase_core_sf"/>
</dbReference>
<reference evidence="2" key="2">
    <citation type="submission" date="2020-09" db="EMBL/GenBank/DDBJ databases">
        <authorList>
            <person name="Sun Q."/>
            <person name="Kim S."/>
        </authorList>
    </citation>
    <scope>NUCLEOTIDE SEQUENCE</scope>
    <source>
        <strain evidence="2">KCTC 12113</strain>
    </source>
</reference>
<proteinExistence type="predicted"/>
<keyword evidence="3" id="KW-1185">Reference proteome</keyword>
<dbReference type="InterPro" id="IPR000917">
    <property type="entry name" value="Sulfatase_N"/>
</dbReference>
<protein>
    <submittedName>
        <fullName evidence="2">Sulfatase</fullName>
    </submittedName>
</protein>
<dbReference type="PANTHER" id="PTHR43751">
    <property type="entry name" value="SULFATASE"/>
    <property type="match status" value="1"/>
</dbReference>
<gene>
    <name evidence="2" type="ORF">GCM10007383_21110</name>
</gene>
<accession>A0A918MM99</accession>
<organism evidence="2 3">
    <name type="scientific">Arenibacter certesii</name>
    <dbReference type="NCBI Taxonomy" id="228955"/>
    <lineage>
        <taxon>Bacteria</taxon>
        <taxon>Pseudomonadati</taxon>
        <taxon>Bacteroidota</taxon>
        <taxon>Flavobacteriia</taxon>
        <taxon>Flavobacteriales</taxon>
        <taxon>Flavobacteriaceae</taxon>
        <taxon>Arenibacter</taxon>
    </lineage>
</organism>
<dbReference type="Gene3D" id="3.40.720.10">
    <property type="entry name" value="Alkaline Phosphatase, subunit A"/>
    <property type="match status" value="1"/>
</dbReference>
<evidence type="ECO:0000313" key="2">
    <source>
        <dbReference type="EMBL" id="GGW35825.1"/>
    </source>
</evidence>
<dbReference type="InterPro" id="IPR052701">
    <property type="entry name" value="GAG_Ulvan_Degrading_Sulfatases"/>
</dbReference>
<dbReference type="PANTHER" id="PTHR43751:SF1">
    <property type="entry name" value="SULFATASE ATSG-RELATED"/>
    <property type="match status" value="1"/>
</dbReference>
<feature type="domain" description="Sulfatase N-terminal" evidence="1">
    <location>
        <begin position="118"/>
        <end position="295"/>
    </location>
</feature>